<gene>
    <name evidence="2" type="ORF">H4281_00385</name>
</gene>
<reference evidence="2 3" key="1">
    <citation type="submission" date="2020-08" db="EMBL/GenBank/DDBJ databases">
        <title>Amycolatopsis sp. nov. DR6-1 isolated from Dendrobium heterocarpum.</title>
        <authorList>
            <person name="Tedsree N."/>
            <person name="Kuncharoen N."/>
            <person name="Likhitwitayawuid K."/>
            <person name="Tanasupawat S."/>
        </authorList>
    </citation>
    <scope>NUCLEOTIDE SEQUENCE [LARGE SCALE GENOMIC DNA]</scope>
    <source>
        <strain evidence="2 3">DR6-1</strain>
    </source>
</reference>
<evidence type="ECO:0000256" key="1">
    <source>
        <dbReference type="SAM" id="Phobius"/>
    </source>
</evidence>
<sequence length="80" mass="8657">MSRRSVQVLAAFGVLAVGVFLKWLPLFAAEPGRACLPGKEQPAWCGPSYANPAEWGAVLVGGAILALLYLRYLADREQVR</sequence>
<keyword evidence="1" id="KW-0472">Membrane</keyword>
<name>A0A7W3VR86_9PSEU</name>
<keyword evidence="3" id="KW-1185">Reference proteome</keyword>
<dbReference type="RefSeq" id="WP_182888833.1">
    <property type="nucleotide sequence ID" value="NZ_JACGZW010000001.1"/>
</dbReference>
<accession>A0A7W3VR86</accession>
<keyword evidence="1" id="KW-1133">Transmembrane helix</keyword>
<comment type="caution">
    <text evidence="2">The sequence shown here is derived from an EMBL/GenBank/DDBJ whole genome shotgun (WGS) entry which is preliminary data.</text>
</comment>
<protein>
    <submittedName>
        <fullName evidence="2">Uncharacterized protein</fullName>
    </submittedName>
</protein>
<proteinExistence type="predicted"/>
<organism evidence="2 3">
    <name type="scientific">Amycolatopsis dendrobii</name>
    <dbReference type="NCBI Taxonomy" id="2760662"/>
    <lineage>
        <taxon>Bacteria</taxon>
        <taxon>Bacillati</taxon>
        <taxon>Actinomycetota</taxon>
        <taxon>Actinomycetes</taxon>
        <taxon>Pseudonocardiales</taxon>
        <taxon>Pseudonocardiaceae</taxon>
        <taxon>Amycolatopsis</taxon>
    </lineage>
</organism>
<evidence type="ECO:0000313" key="3">
    <source>
        <dbReference type="Proteomes" id="UP000526734"/>
    </source>
</evidence>
<keyword evidence="1" id="KW-0812">Transmembrane</keyword>
<dbReference type="AlphaFoldDB" id="A0A7W3VR86"/>
<evidence type="ECO:0000313" key="2">
    <source>
        <dbReference type="EMBL" id="MBB1151580.1"/>
    </source>
</evidence>
<dbReference type="EMBL" id="JACGZW010000001">
    <property type="protein sequence ID" value="MBB1151580.1"/>
    <property type="molecule type" value="Genomic_DNA"/>
</dbReference>
<feature type="transmembrane region" description="Helical" evidence="1">
    <location>
        <begin position="52"/>
        <end position="70"/>
    </location>
</feature>
<dbReference type="Proteomes" id="UP000526734">
    <property type="component" value="Unassembled WGS sequence"/>
</dbReference>